<organism evidence="1 2">
    <name type="scientific">Providencia burhodogranariea DSM 19968</name>
    <dbReference type="NCBI Taxonomy" id="1141662"/>
    <lineage>
        <taxon>Bacteria</taxon>
        <taxon>Pseudomonadati</taxon>
        <taxon>Pseudomonadota</taxon>
        <taxon>Gammaproteobacteria</taxon>
        <taxon>Enterobacterales</taxon>
        <taxon>Morganellaceae</taxon>
        <taxon>Providencia</taxon>
    </lineage>
</organism>
<reference evidence="1 2" key="1">
    <citation type="journal article" date="2012" name="BMC Genomics">
        <title>Comparative genomics of bacteria in the genus Providencia isolated from wild Drosophila melanogaster.</title>
        <authorList>
            <person name="Galac M.R."/>
            <person name="Lazzaro B.P."/>
        </authorList>
    </citation>
    <scope>NUCLEOTIDE SEQUENCE [LARGE SCALE GENOMIC DNA]</scope>
    <source>
        <strain evidence="1 2">DSM 19968</strain>
    </source>
</reference>
<dbReference type="HOGENOM" id="CLU_2619173_0_0_6"/>
<dbReference type="PATRIC" id="fig|1141662.3.peg.3172"/>
<name>K8W875_9GAMM</name>
<accession>K8W875</accession>
<gene>
    <name evidence="1" type="ORF">OOA_15652</name>
</gene>
<evidence type="ECO:0000313" key="2">
    <source>
        <dbReference type="Proteomes" id="UP000009336"/>
    </source>
</evidence>
<protein>
    <submittedName>
        <fullName evidence="1">Xanthine/uracil/vitamin C permease</fullName>
    </submittedName>
</protein>
<dbReference type="EMBL" id="AKKL01000045">
    <property type="protein sequence ID" value="EKT56061.1"/>
    <property type="molecule type" value="Genomic_DNA"/>
</dbReference>
<dbReference type="RefSeq" id="WP_008913114.1">
    <property type="nucleotide sequence ID" value="NZ_KB233224.1"/>
</dbReference>
<dbReference type="OrthoDB" id="3320984at2"/>
<dbReference type="eggNOG" id="COG2233">
    <property type="taxonomic scope" value="Bacteria"/>
</dbReference>
<sequence>MMSLLIFIAYILVEIVYEFITPAFGFTLLLTSIRYAYFSQKTGRNDVNALTPEVCPLSIFTVTFLNHRACVPNHTTGC</sequence>
<dbReference type="Proteomes" id="UP000009336">
    <property type="component" value="Unassembled WGS sequence"/>
</dbReference>
<comment type="caution">
    <text evidence="1">The sequence shown here is derived from an EMBL/GenBank/DDBJ whole genome shotgun (WGS) entry which is preliminary data.</text>
</comment>
<keyword evidence="2" id="KW-1185">Reference proteome</keyword>
<dbReference type="STRING" id="1141662.OOA_15652"/>
<dbReference type="AlphaFoldDB" id="K8W875"/>
<proteinExistence type="predicted"/>
<evidence type="ECO:0000313" key="1">
    <source>
        <dbReference type="EMBL" id="EKT56061.1"/>
    </source>
</evidence>